<reference evidence="2" key="2">
    <citation type="submission" date="2020-11" db="EMBL/GenBank/DDBJ databases">
        <authorList>
            <person name="McCartney M.A."/>
            <person name="Auch B."/>
            <person name="Kono T."/>
            <person name="Mallez S."/>
            <person name="Becker A."/>
            <person name="Gohl D.M."/>
            <person name="Silverstein K.A.T."/>
            <person name="Koren S."/>
            <person name="Bechman K.B."/>
            <person name="Herman A."/>
            <person name="Abrahante J.E."/>
            <person name="Garbe J."/>
        </authorList>
    </citation>
    <scope>NUCLEOTIDE SEQUENCE</scope>
    <source>
        <strain evidence="2">Duluth1</strain>
        <tissue evidence="2">Whole animal</tissue>
    </source>
</reference>
<evidence type="ECO:0000259" key="1">
    <source>
        <dbReference type="Pfam" id="PF21355"/>
    </source>
</evidence>
<dbReference type="EMBL" id="JAIWYP010000001">
    <property type="protein sequence ID" value="KAH3891905.1"/>
    <property type="molecule type" value="Genomic_DNA"/>
</dbReference>
<dbReference type="InterPro" id="IPR049342">
    <property type="entry name" value="TRAF1-6_MATH_dom"/>
</dbReference>
<dbReference type="Pfam" id="PF21355">
    <property type="entry name" value="TRAF-mep_MATH"/>
    <property type="match status" value="1"/>
</dbReference>
<gene>
    <name evidence="2" type="ORF">DPMN_016015</name>
</gene>
<evidence type="ECO:0000313" key="2">
    <source>
        <dbReference type="EMBL" id="KAH3891905.1"/>
    </source>
</evidence>
<proteinExistence type="predicted"/>
<feature type="domain" description="TRAF1-6 MATH" evidence="1">
    <location>
        <begin position="5"/>
        <end position="53"/>
    </location>
</feature>
<name>A0A9D4NAA7_DREPO</name>
<dbReference type="InterPro" id="IPR008974">
    <property type="entry name" value="TRAF-like"/>
</dbReference>
<dbReference type="Proteomes" id="UP000828390">
    <property type="component" value="Unassembled WGS sequence"/>
</dbReference>
<organism evidence="2 3">
    <name type="scientific">Dreissena polymorpha</name>
    <name type="common">Zebra mussel</name>
    <name type="synonym">Mytilus polymorpha</name>
    <dbReference type="NCBI Taxonomy" id="45954"/>
    <lineage>
        <taxon>Eukaryota</taxon>
        <taxon>Metazoa</taxon>
        <taxon>Spiralia</taxon>
        <taxon>Lophotrochozoa</taxon>
        <taxon>Mollusca</taxon>
        <taxon>Bivalvia</taxon>
        <taxon>Autobranchia</taxon>
        <taxon>Heteroconchia</taxon>
        <taxon>Euheterodonta</taxon>
        <taxon>Imparidentia</taxon>
        <taxon>Neoheterodontei</taxon>
        <taxon>Myida</taxon>
        <taxon>Dreissenoidea</taxon>
        <taxon>Dreissenidae</taxon>
        <taxon>Dreissena</taxon>
    </lineage>
</organism>
<dbReference type="SUPFAM" id="SSF49599">
    <property type="entry name" value="TRAF domain-like"/>
    <property type="match status" value="1"/>
</dbReference>
<dbReference type="AlphaFoldDB" id="A0A9D4NAA7"/>
<keyword evidence="3" id="KW-1185">Reference proteome</keyword>
<dbReference type="Gene3D" id="2.60.210.10">
    <property type="entry name" value="Apoptosis, Tumor Necrosis Factor Receptor Associated Protein 2, Chain A"/>
    <property type="match status" value="1"/>
</dbReference>
<accession>A0A9D4NAA7</accession>
<reference evidence="2" key="1">
    <citation type="journal article" date="2019" name="bioRxiv">
        <title>The Genome of the Zebra Mussel, Dreissena polymorpha: A Resource for Invasive Species Research.</title>
        <authorList>
            <person name="McCartney M.A."/>
            <person name="Auch B."/>
            <person name="Kono T."/>
            <person name="Mallez S."/>
            <person name="Zhang Y."/>
            <person name="Obille A."/>
            <person name="Becker A."/>
            <person name="Abrahante J.E."/>
            <person name="Garbe J."/>
            <person name="Badalamenti J.P."/>
            <person name="Herman A."/>
            <person name="Mangelson H."/>
            <person name="Liachko I."/>
            <person name="Sullivan S."/>
            <person name="Sone E.D."/>
            <person name="Koren S."/>
            <person name="Silverstein K.A.T."/>
            <person name="Beckman K.B."/>
            <person name="Gohl D.M."/>
        </authorList>
    </citation>
    <scope>NUCLEOTIDE SEQUENCE</scope>
    <source>
        <strain evidence="2">Duluth1</strain>
        <tissue evidence="2">Whole animal</tissue>
    </source>
</reference>
<comment type="caution">
    <text evidence="2">The sequence shown here is derived from an EMBL/GenBank/DDBJ whole genome shotgun (WGS) entry which is preliminary data.</text>
</comment>
<sequence length="65" mass="7518">MISARGKFLSIFVCICKGEYDPLLLWPFRHRVTFTLIDQCQDPDARRNISYNIQVPIAVVSFSNI</sequence>
<protein>
    <recommendedName>
        <fullName evidence="1">TRAF1-6 MATH domain-containing protein</fullName>
    </recommendedName>
</protein>
<evidence type="ECO:0000313" key="3">
    <source>
        <dbReference type="Proteomes" id="UP000828390"/>
    </source>
</evidence>